<dbReference type="EMBL" id="ML121570">
    <property type="protein sequence ID" value="RPB20528.1"/>
    <property type="molecule type" value="Genomic_DNA"/>
</dbReference>
<feature type="region of interest" description="Disordered" evidence="1">
    <location>
        <begin position="36"/>
        <end position="78"/>
    </location>
</feature>
<protein>
    <submittedName>
        <fullName evidence="2">Uncharacterized protein</fullName>
    </submittedName>
</protein>
<organism evidence="2 3">
    <name type="scientific">Terfezia boudieri ATCC MYA-4762</name>
    <dbReference type="NCBI Taxonomy" id="1051890"/>
    <lineage>
        <taxon>Eukaryota</taxon>
        <taxon>Fungi</taxon>
        <taxon>Dikarya</taxon>
        <taxon>Ascomycota</taxon>
        <taxon>Pezizomycotina</taxon>
        <taxon>Pezizomycetes</taxon>
        <taxon>Pezizales</taxon>
        <taxon>Pezizaceae</taxon>
        <taxon>Terfezia</taxon>
    </lineage>
</organism>
<gene>
    <name evidence="2" type="ORF">L211DRAFT_516006</name>
</gene>
<keyword evidence="3" id="KW-1185">Reference proteome</keyword>
<evidence type="ECO:0000313" key="2">
    <source>
        <dbReference type="EMBL" id="RPB20528.1"/>
    </source>
</evidence>
<feature type="region of interest" description="Disordered" evidence="1">
    <location>
        <begin position="105"/>
        <end position="135"/>
    </location>
</feature>
<dbReference type="AlphaFoldDB" id="A0A3N4LFP6"/>
<dbReference type="Proteomes" id="UP000267821">
    <property type="component" value="Unassembled WGS sequence"/>
</dbReference>
<sequence length="135" mass="15232">MVPRAKCHQNDKVPHPKTRLNAHVLKALFIIKRRHATKAQSQASERTLVEVPPENEEMANKERTMNEHDNDETADSVPDHALTTITGLRSKGHASEFLRYFSGLKETWESPTKQNTKKKKKKKPSPLSASSARGP</sequence>
<evidence type="ECO:0000313" key="3">
    <source>
        <dbReference type="Proteomes" id="UP000267821"/>
    </source>
</evidence>
<evidence type="ECO:0000256" key="1">
    <source>
        <dbReference type="SAM" id="MobiDB-lite"/>
    </source>
</evidence>
<reference evidence="2 3" key="1">
    <citation type="journal article" date="2018" name="Nat. Ecol. Evol.">
        <title>Pezizomycetes genomes reveal the molecular basis of ectomycorrhizal truffle lifestyle.</title>
        <authorList>
            <person name="Murat C."/>
            <person name="Payen T."/>
            <person name="Noel B."/>
            <person name="Kuo A."/>
            <person name="Morin E."/>
            <person name="Chen J."/>
            <person name="Kohler A."/>
            <person name="Krizsan K."/>
            <person name="Balestrini R."/>
            <person name="Da Silva C."/>
            <person name="Montanini B."/>
            <person name="Hainaut M."/>
            <person name="Levati E."/>
            <person name="Barry K.W."/>
            <person name="Belfiori B."/>
            <person name="Cichocki N."/>
            <person name="Clum A."/>
            <person name="Dockter R.B."/>
            <person name="Fauchery L."/>
            <person name="Guy J."/>
            <person name="Iotti M."/>
            <person name="Le Tacon F."/>
            <person name="Lindquist E.A."/>
            <person name="Lipzen A."/>
            <person name="Malagnac F."/>
            <person name="Mello A."/>
            <person name="Molinier V."/>
            <person name="Miyauchi S."/>
            <person name="Poulain J."/>
            <person name="Riccioni C."/>
            <person name="Rubini A."/>
            <person name="Sitrit Y."/>
            <person name="Splivallo R."/>
            <person name="Traeger S."/>
            <person name="Wang M."/>
            <person name="Zifcakova L."/>
            <person name="Wipf D."/>
            <person name="Zambonelli A."/>
            <person name="Paolocci F."/>
            <person name="Nowrousian M."/>
            <person name="Ottonello S."/>
            <person name="Baldrian P."/>
            <person name="Spatafora J.W."/>
            <person name="Henrissat B."/>
            <person name="Nagy L.G."/>
            <person name="Aury J.M."/>
            <person name="Wincker P."/>
            <person name="Grigoriev I.V."/>
            <person name="Bonfante P."/>
            <person name="Martin F.M."/>
        </authorList>
    </citation>
    <scope>NUCLEOTIDE SEQUENCE [LARGE SCALE GENOMIC DNA]</scope>
    <source>
        <strain evidence="2 3">ATCC MYA-4762</strain>
    </source>
</reference>
<proteinExistence type="predicted"/>
<name>A0A3N4LFP6_9PEZI</name>
<dbReference type="InParanoid" id="A0A3N4LFP6"/>
<feature type="compositionally biased region" description="Basic and acidic residues" evidence="1">
    <location>
        <begin position="58"/>
        <end position="68"/>
    </location>
</feature>
<feature type="compositionally biased region" description="Basic residues" evidence="1">
    <location>
        <begin position="115"/>
        <end position="124"/>
    </location>
</feature>
<accession>A0A3N4LFP6</accession>